<dbReference type="InterPro" id="IPR002104">
    <property type="entry name" value="Integrase_catalytic"/>
</dbReference>
<keyword evidence="7" id="KW-1185">Reference proteome</keyword>
<evidence type="ECO:0000256" key="3">
    <source>
        <dbReference type="ARBA" id="ARBA00023125"/>
    </source>
</evidence>
<accession>A0A7G9GNJ2</accession>
<dbReference type="GO" id="GO:0003677">
    <property type="term" value="F:DNA binding"/>
    <property type="evidence" value="ECO:0007669"/>
    <property type="project" value="UniProtKB-KW"/>
</dbReference>
<dbReference type="GO" id="GO:0015074">
    <property type="term" value="P:DNA integration"/>
    <property type="evidence" value="ECO:0007669"/>
    <property type="project" value="InterPro"/>
</dbReference>
<name>A0A7G9GNJ2_9FIRM</name>
<dbReference type="AlphaFoldDB" id="A0A7G9GNJ2"/>
<keyword evidence="3" id="KW-0238">DNA-binding</keyword>
<keyword evidence="2" id="KW-0229">DNA integration</keyword>
<dbReference type="GO" id="GO:0006310">
    <property type="term" value="P:DNA recombination"/>
    <property type="evidence" value="ECO:0007669"/>
    <property type="project" value="UniProtKB-KW"/>
</dbReference>
<dbReference type="Pfam" id="PF00589">
    <property type="entry name" value="Phage_integrase"/>
    <property type="match status" value="1"/>
</dbReference>
<evidence type="ECO:0000256" key="2">
    <source>
        <dbReference type="ARBA" id="ARBA00022908"/>
    </source>
</evidence>
<comment type="similarity">
    <text evidence="1">Belongs to the 'phage' integrase family.</text>
</comment>
<dbReference type="CDD" id="cd00397">
    <property type="entry name" value="DNA_BRE_C"/>
    <property type="match status" value="1"/>
</dbReference>
<evidence type="ECO:0000313" key="6">
    <source>
        <dbReference type="EMBL" id="QNM12374.1"/>
    </source>
</evidence>
<dbReference type="SUPFAM" id="SSF56349">
    <property type="entry name" value="DNA breaking-rejoining enzymes"/>
    <property type="match status" value="1"/>
</dbReference>
<dbReference type="InterPro" id="IPR004107">
    <property type="entry name" value="Integrase_SAM-like_N"/>
</dbReference>
<dbReference type="Pfam" id="PF14659">
    <property type="entry name" value="Phage_int_SAM_3"/>
    <property type="match status" value="1"/>
</dbReference>
<dbReference type="InterPro" id="IPR013762">
    <property type="entry name" value="Integrase-like_cat_sf"/>
</dbReference>
<dbReference type="InterPro" id="IPR050090">
    <property type="entry name" value="Tyrosine_recombinase_XerCD"/>
</dbReference>
<dbReference type="Proteomes" id="UP000515856">
    <property type="component" value="Chromosome"/>
</dbReference>
<proteinExistence type="inferred from homology"/>
<dbReference type="KEGG" id="ehn:H9Q80_19410"/>
<keyword evidence="4" id="KW-0233">DNA recombination</keyword>
<evidence type="ECO:0000256" key="1">
    <source>
        <dbReference type="ARBA" id="ARBA00008857"/>
    </source>
</evidence>
<dbReference type="Gene3D" id="1.10.443.10">
    <property type="entry name" value="Intergrase catalytic core"/>
    <property type="match status" value="1"/>
</dbReference>
<dbReference type="EMBL" id="CP060636">
    <property type="protein sequence ID" value="QNM12374.1"/>
    <property type="molecule type" value="Genomic_DNA"/>
</dbReference>
<dbReference type="Gene3D" id="1.10.150.130">
    <property type="match status" value="1"/>
</dbReference>
<dbReference type="PANTHER" id="PTHR30349">
    <property type="entry name" value="PHAGE INTEGRASE-RELATED"/>
    <property type="match status" value="1"/>
</dbReference>
<gene>
    <name evidence="6" type="ORF">H9Q80_19410</name>
</gene>
<organism evidence="6 7">
    <name type="scientific">[Eubacterium] hominis</name>
    <dbReference type="NCBI Taxonomy" id="2764325"/>
    <lineage>
        <taxon>Bacteria</taxon>
        <taxon>Bacillati</taxon>
        <taxon>Bacillota</taxon>
        <taxon>Erysipelotrichia</taxon>
        <taxon>Erysipelotrichales</taxon>
        <taxon>Erysipelotrichaceae</taxon>
        <taxon>Amedibacillus</taxon>
    </lineage>
</organism>
<dbReference type="InterPro" id="IPR010998">
    <property type="entry name" value="Integrase_recombinase_N"/>
</dbReference>
<protein>
    <submittedName>
        <fullName evidence="6">Site-specific integrase</fullName>
    </submittedName>
</protein>
<evidence type="ECO:0000313" key="7">
    <source>
        <dbReference type="Proteomes" id="UP000515856"/>
    </source>
</evidence>
<reference evidence="6 7" key="1">
    <citation type="submission" date="2020-08" db="EMBL/GenBank/DDBJ databases">
        <authorList>
            <person name="Liu C."/>
            <person name="Sun Q."/>
        </authorList>
    </citation>
    <scope>NUCLEOTIDE SEQUENCE [LARGE SCALE GENOMIC DNA]</scope>
    <source>
        <strain evidence="6 7">NSJ-61</strain>
    </source>
</reference>
<evidence type="ECO:0000259" key="5">
    <source>
        <dbReference type="PROSITE" id="PS51898"/>
    </source>
</evidence>
<sequence length="356" mass="41703">MSSKKKTIKKANGMGSVYKLKGNRRRPWVACVTTSIEQSESKYKQKRKIIGFYESQEAAEFSLWKYNRNPVLFEELQKLGALTFENIYDQWSKMKYKNLSQNAVNGYKAAYAKCEAIKHMKIADLKTMHFQQIMDESELSVASDLKLKSLMVSVCEYAMQNDIITKNYAKYVMINRKEETEDIHKPFTEGEIKKLFRHDEIPFVDTILIMIYTGFRVGELFEIKNEDVNLKTMTITGGSKTEAGKNRMVPLHNLIVPYVMKHWNSKDEYLFRHPKTNEKINYHHYRYMYFDPIMKKLNMDHLPHDCRHTFATRLSNANANATSIKKLIGHSSYAMTEKIYTHKDLIQLRKAINALD</sequence>
<dbReference type="PANTHER" id="PTHR30349:SF64">
    <property type="entry name" value="PROPHAGE INTEGRASE INTD-RELATED"/>
    <property type="match status" value="1"/>
</dbReference>
<evidence type="ECO:0000256" key="4">
    <source>
        <dbReference type="ARBA" id="ARBA00023172"/>
    </source>
</evidence>
<dbReference type="InterPro" id="IPR011010">
    <property type="entry name" value="DNA_brk_join_enz"/>
</dbReference>
<dbReference type="PROSITE" id="PS51898">
    <property type="entry name" value="TYR_RECOMBINASE"/>
    <property type="match status" value="1"/>
</dbReference>
<feature type="domain" description="Tyr recombinase" evidence="5">
    <location>
        <begin position="182"/>
        <end position="353"/>
    </location>
</feature>
<dbReference type="RefSeq" id="WP_117453032.1">
    <property type="nucleotide sequence ID" value="NZ_CP060636.1"/>
</dbReference>